<dbReference type="VEuPathDB" id="VectorBase:ASTE008804"/>
<proteinExistence type="predicted"/>
<dbReference type="AlphaFoldDB" id="A0A182YTC9"/>
<name>A0A182YTC9_ANOST</name>
<protein>
    <submittedName>
        <fullName evidence="1">Uncharacterized protein</fullName>
    </submittedName>
</protein>
<dbReference type="Proteomes" id="UP000076408">
    <property type="component" value="Unassembled WGS sequence"/>
</dbReference>
<accession>A0A182YTC9</accession>
<evidence type="ECO:0000313" key="2">
    <source>
        <dbReference type="Proteomes" id="UP000076408"/>
    </source>
</evidence>
<keyword evidence="2" id="KW-1185">Reference proteome</keyword>
<reference evidence="1" key="2">
    <citation type="submission" date="2020-05" db="UniProtKB">
        <authorList>
            <consortium name="EnsemblMetazoa"/>
        </authorList>
    </citation>
    <scope>IDENTIFICATION</scope>
    <source>
        <strain evidence="1">Indian</strain>
    </source>
</reference>
<sequence length="88" mass="10316">MKTKDDVILAQILREEMQTVFNEGREELRLNARDSIGRKVKRRFLGPYIVQKVLPNDRYEVRKLDEGEEGPCRTTTAGDMLKDWSHSH</sequence>
<evidence type="ECO:0000313" key="1">
    <source>
        <dbReference type="EnsemblMetazoa" id="ASTEI11715-PA"/>
    </source>
</evidence>
<reference evidence="2" key="1">
    <citation type="journal article" date="2014" name="Genome Biol.">
        <title>Genome analysis of a major urban malaria vector mosquito, Anopheles stephensi.</title>
        <authorList>
            <person name="Jiang X."/>
            <person name="Peery A."/>
            <person name="Hall A.B."/>
            <person name="Sharma A."/>
            <person name="Chen X.G."/>
            <person name="Waterhouse R.M."/>
            <person name="Komissarov A."/>
            <person name="Riehle M.M."/>
            <person name="Shouche Y."/>
            <person name="Sharakhova M.V."/>
            <person name="Lawson D."/>
            <person name="Pakpour N."/>
            <person name="Arensburger P."/>
            <person name="Davidson V.L."/>
            <person name="Eiglmeier K."/>
            <person name="Emrich S."/>
            <person name="George P."/>
            <person name="Kennedy R.C."/>
            <person name="Mane S.P."/>
            <person name="Maslen G."/>
            <person name="Oringanje C."/>
            <person name="Qi Y."/>
            <person name="Settlage R."/>
            <person name="Tojo M."/>
            <person name="Tubio J.M."/>
            <person name="Unger M.F."/>
            <person name="Wang B."/>
            <person name="Vernick K.D."/>
            <person name="Ribeiro J.M."/>
            <person name="James A.A."/>
            <person name="Michel K."/>
            <person name="Riehle M.A."/>
            <person name="Luckhart S."/>
            <person name="Sharakhov I.V."/>
            <person name="Tu Z."/>
        </authorList>
    </citation>
    <scope>NUCLEOTIDE SEQUENCE [LARGE SCALE GENOMIC DNA]</scope>
    <source>
        <strain evidence="2">Indian</strain>
    </source>
</reference>
<dbReference type="VEuPathDB" id="VectorBase:ASTEI11715"/>
<organism evidence="1 2">
    <name type="scientific">Anopheles stephensi</name>
    <name type="common">Indo-Pakistan malaria mosquito</name>
    <dbReference type="NCBI Taxonomy" id="30069"/>
    <lineage>
        <taxon>Eukaryota</taxon>
        <taxon>Metazoa</taxon>
        <taxon>Ecdysozoa</taxon>
        <taxon>Arthropoda</taxon>
        <taxon>Hexapoda</taxon>
        <taxon>Insecta</taxon>
        <taxon>Pterygota</taxon>
        <taxon>Neoptera</taxon>
        <taxon>Endopterygota</taxon>
        <taxon>Diptera</taxon>
        <taxon>Nematocera</taxon>
        <taxon>Culicoidea</taxon>
        <taxon>Culicidae</taxon>
        <taxon>Anophelinae</taxon>
        <taxon>Anopheles</taxon>
    </lineage>
</organism>
<dbReference type="EnsemblMetazoa" id="ASTEI11715-RA">
    <property type="protein sequence ID" value="ASTEI11715-PA"/>
    <property type="gene ID" value="ASTEI11715"/>
</dbReference>